<dbReference type="PROSITE" id="PS00438">
    <property type="entry name" value="CATALASE_2"/>
    <property type="match status" value="1"/>
</dbReference>
<evidence type="ECO:0000256" key="5">
    <source>
        <dbReference type="ARBA" id="ARBA00023002"/>
    </source>
</evidence>
<evidence type="ECO:0000256" key="1">
    <source>
        <dbReference type="ARBA" id="ARBA00005329"/>
    </source>
</evidence>
<dbReference type="GO" id="GO:0042744">
    <property type="term" value="P:hydrogen peroxide catabolic process"/>
    <property type="evidence" value="ECO:0007669"/>
    <property type="project" value="UniProtKB-KW"/>
</dbReference>
<feature type="domain" description="Catalase core" evidence="10">
    <location>
        <begin position="56"/>
        <end position="440"/>
    </location>
</feature>
<evidence type="ECO:0000256" key="9">
    <source>
        <dbReference type="SAM" id="MobiDB-lite"/>
    </source>
</evidence>
<keyword evidence="12" id="KW-1185">Reference proteome</keyword>
<keyword evidence="2" id="KW-0575">Peroxidase</keyword>
<evidence type="ECO:0000256" key="7">
    <source>
        <dbReference type="ARBA" id="ARBA00023324"/>
    </source>
</evidence>
<dbReference type="InterPro" id="IPR020835">
    <property type="entry name" value="Catalase_sf"/>
</dbReference>
<dbReference type="InterPro" id="IPR011614">
    <property type="entry name" value="Catalase_core"/>
</dbReference>
<dbReference type="EMBL" id="AYSA01000005">
    <property type="protein sequence ID" value="ESZ99466.1"/>
    <property type="molecule type" value="Genomic_DNA"/>
</dbReference>
<dbReference type="AlphaFoldDB" id="W9CUA4"/>
<dbReference type="InterPro" id="IPR024708">
    <property type="entry name" value="Catalase_AS"/>
</dbReference>
<dbReference type="InterPro" id="IPR018028">
    <property type="entry name" value="Catalase"/>
</dbReference>
<dbReference type="GO" id="GO:0046872">
    <property type="term" value="F:metal ion binding"/>
    <property type="evidence" value="ECO:0007669"/>
    <property type="project" value="UniProtKB-KW"/>
</dbReference>
<evidence type="ECO:0000256" key="2">
    <source>
        <dbReference type="ARBA" id="ARBA00022559"/>
    </source>
</evidence>
<dbReference type="Pfam" id="PF00199">
    <property type="entry name" value="Catalase"/>
    <property type="match status" value="1"/>
</dbReference>
<name>W9CUA4_SCLBF</name>
<evidence type="ECO:0000259" key="10">
    <source>
        <dbReference type="SMART" id="SM01060"/>
    </source>
</evidence>
<keyword evidence="5" id="KW-0560">Oxidoreductase</keyword>
<feature type="compositionally biased region" description="Low complexity" evidence="9">
    <location>
        <begin position="21"/>
        <end position="30"/>
    </location>
</feature>
<dbReference type="PIRSF" id="PIRSF038928">
    <property type="entry name" value="Catalase_clade1-3"/>
    <property type="match status" value="1"/>
</dbReference>
<evidence type="ECO:0000313" key="11">
    <source>
        <dbReference type="EMBL" id="ESZ99466.1"/>
    </source>
</evidence>
<dbReference type="GO" id="GO:0004096">
    <property type="term" value="F:catalase activity"/>
    <property type="evidence" value="ECO:0007669"/>
    <property type="project" value="UniProtKB-EC"/>
</dbReference>
<dbReference type="Gene3D" id="2.40.180.10">
    <property type="entry name" value="Catalase core domain"/>
    <property type="match status" value="1"/>
</dbReference>
<evidence type="ECO:0000256" key="8">
    <source>
        <dbReference type="PIRSR" id="PIRSR038928-2"/>
    </source>
</evidence>
<dbReference type="GO" id="GO:0005739">
    <property type="term" value="C:mitochondrion"/>
    <property type="evidence" value="ECO:0007669"/>
    <property type="project" value="TreeGrafter"/>
</dbReference>
<dbReference type="PRINTS" id="PR00067">
    <property type="entry name" value="CATALASE"/>
</dbReference>
<accession>W9CUA4</accession>
<keyword evidence="4 8" id="KW-0479">Metal-binding</keyword>
<evidence type="ECO:0000256" key="3">
    <source>
        <dbReference type="ARBA" id="ARBA00022617"/>
    </source>
</evidence>
<dbReference type="GO" id="GO:0005777">
    <property type="term" value="C:peroxisome"/>
    <property type="evidence" value="ECO:0007669"/>
    <property type="project" value="TreeGrafter"/>
</dbReference>
<dbReference type="GO" id="GO:0042542">
    <property type="term" value="P:response to hydrogen peroxide"/>
    <property type="evidence" value="ECO:0007669"/>
    <property type="project" value="TreeGrafter"/>
</dbReference>
<evidence type="ECO:0000256" key="6">
    <source>
        <dbReference type="ARBA" id="ARBA00023004"/>
    </source>
</evidence>
<keyword evidence="3 8" id="KW-0349">Heme</keyword>
<dbReference type="PROSITE" id="PS51402">
    <property type="entry name" value="CATALASE_3"/>
    <property type="match status" value="1"/>
</dbReference>
<dbReference type="InterPro" id="IPR010582">
    <property type="entry name" value="Catalase_immune_responsive"/>
</dbReference>
<reference evidence="11 12" key="1">
    <citation type="journal article" date="2014" name="Genome Announc.">
        <title>Draft genome sequence of Sclerotinia borealis, a psychrophilic plant pathogenic fungus.</title>
        <authorList>
            <person name="Mardanov A.V."/>
            <person name="Beletsky A.V."/>
            <person name="Kadnikov V.V."/>
            <person name="Ignatov A.N."/>
            <person name="Ravin N.V."/>
        </authorList>
    </citation>
    <scope>NUCLEOTIDE SEQUENCE [LARGE SCALE GENOMIC DNA]</scope>
    <source>
        <strain evidence="12">F-4157</strain>
    </source>
</reference>
<keyword evidence="7" id="KW-0376">Hydrogen peroxide</keyword>
<organism evidence="11 12">
    <name type="scientific">Sclerotinia borealis (strain F-4128)</name>
    <dbReference type="NCBI Taxonomy" id="1432307"/>
    <lineage>
        <taxon>Eukaryota</taxon>
        <taxon>Fungi</taxon>
        <taxon>Dikarya</taxon>
        <taxon>Ascomycota</taxon>
        <taxon>Pezizomycotina</taxon>
        <taxon>Leotiomycetes</taxon>
        <taxon>Helotiales</taxon>
        <taxon>Sclerotiniaceae</taxon>
        <taxon>Sclerotinia</taxon>
    </lineage>
</organism>
<dbReference type="Proteomes" id="UP000019487">
    <property type="component" value="Unassembled WGS sequence"/>
</dbReference>
<dbReference type="PANTHER" id="PTHR11465:SF13">
    <property type="entry name" value="CATALASE (EUROFUNG)"/>
    <property type="match status" value="1"/>
</dbReference>
<protein>
    <submittedName>
        <fullName evidence="11">Catalase</fullName>
    </submittedName>
</protein>
<feature type="region of interest" description="Disordered" evidence="9">
    <location>
        <begin position="17"/>
        <end position="49"/>
    </location>
</feature>
<evidence type="ECO:0000313" key="12">
    <source>
        <dbReference type="Proteomes" id="UP000019487"/>
    </source>
</evidence>
<dbReference type="OrthoDB" id="6880011at2759"/>
<proteinExistence type="inferred from homology"/>
<feature type="compositionally biased region" description="Polar residues" evidence="9">
    <location>
        <begin position="39"/>
        <end position="49"/>
    </location>
</feature>
<dbReference type="GO" id="GO:0020037">
    <property type="term" value="F:heme binding"/>
    <property type="evidence" value="ECO:0007669"/>
    <property type="project" value="InterPro"/>
</dbReference>
<dbReference type="SUPFAM" id="SSF56634">
    <property type="entry name" value="Heme-dependent catalase-like"/>
    <property type="match status" value="1"/>
</dbReference>
<sequence length="588" mass="66283">MASTSLGQIAAKVAGVSTGPSSQYQSQQRSPAQIAAETSGVSKPTPAHTNTSTYITDLYGHPWPADGSHALNVGGLPVTSDPFLFEKQQTFVREKIVERRVHPAGSGHFGYFEVTKDVSSLTKARFLGEVGKKTPVFLRFSTVTFGKEFPDLARNPRGFAVKFYTEDGNYDVVGLNWPVFFVRDPMQGPDNIRSQSRNPKTFFIDYDATMDFLANVPESNHAGTMFFSDSATPDGWNFHGYGCHTFSWVNEQGERVFIKYTFLKKGGQKFMSFADAQKNMGMDPDYSKKDMYNQIESGKEPEWTAYVQTMTAIEAEKQSFDPFDVTKVWPRKEFPLQEFGRIVLNKNPDNYHRDVDQAAFSPSSLVPGIEPSPDMLLQWRMFFYRDAQMYRLGGNMHQVPVNCPFMAQNYAPLSHDGAMRIDNNNDDRLNYMPNSYDKPQYSARASETPFRVADSMVSRQSHHKNEGTDIEYVQVRELYNRVMDDEQRDHLHSNTAFCMNTGVSKTTRVKYLGQVYKISPKYVEGIISYLVDKNVTLADAKKASEGAEMNGKSEKYKPKESAHHFLTGREVEGEGLVPPMGGLNVHSA</sequence>
<comment type="cofactor">
    <cofactor evidence="8">
        <name>heme</name>
        <dbReference type="ChEBI" id="CHEBI:30413"/>
    </cofactor>
</comment>
<keyword evidence="6 8" id="KW-0408">Iron</keyword>
<dbReference type="HOGENOM" id="CLU_010645_0_0_1"/>
<comment type="caution">
    <text evidence="11">The sequence shown here is derived from an EMBL/GenBank/DDBJ whole genome shotgun (WGS) entry which is preliminary data.</text>
</comment>
<dbReference type="STRING" id="1432307.W9CUA4"/>
<comment type="similarity">
    <text evidence="1">Belongs to the catalase family.</text>
</comment>
<dbReference type="PANTHER" id="PTHR11465">
    <property type="entry name" value="CATALASE"/>
    <property type="match status" value="1"/>
</dbReference>
<feature type="binding site" description="axial binding residue" evidence="8">
    <location>
        <position position="384"/>
    </location>
    <ligand>
        <name>heme</name>
        <dbReference type="ChEBI" id="CHEBI:30413"/>
    </ligand>
    <ligandPart>
        <name>Fe</name>
        <dbReference type="ChEBI" id="CHEBI:18248"/>
    </ligandPart>
</feature>
<evidence type="ECO:0000256" key="4">
    <source>
        <dbReference type="ARBA" id="ARBA00022723"/>
    </source>
</evidence>
<dbReference type="SMART" id="SM01060">
    <property type="entry name" value="Catalase"/>
    <property type="match status" value="1"/>
</dbReference>
<dbReference type="Pfam" id="PF06628">
    <property type="entry name" value="Catalase-rel"/>
    <property type="match status" value="1"/>
</dbReference>
<gene>
    <name evidence="11" type="ORF">SBOR_0129</name>
</gene>
<dbReference type="InterPro" id="IPR024711">
    <property type="entry name" value="Catalase_clade1/3"/>
</dbReference>